<evidence type="ECO:0000259" key="5">
    <source>
        <dbReference type="Pfam" id="PF00700"/>
    </source>
</evidence>
<keyword evidence="2 3" id="KW-0975">Bacterial flagellum</keyword>
<dbReference type="InterPro" id="IPR046358">
    <property type="entry name" value="Flagellin_C"/>
</dbReference>
<name>A0A6H1WTM0_9BACT</name>
<evidence type="ECO:0000256" key="2">
    <source>
        <dbReference type="ARBA" id="ARBA00023143"/>
    </source>
</evidence>
<feature type="domain" description="Flagellin C-terminal" evidence="5">
    <location>
        <begin position="232"/>
        <end position="313"/>
    </location>
</feature>
<organism evidence="6 7">
    <name type="scientific">Thermosulfurimonas marina</name>
    <dbReference type="NCBI Taxonomy" id="2047767"/>
    <lineage>
        <taxon>Bacteria</taxon>
        <taxon>Pseudomonadati</taxon>
        <taxon>Thermodesulfobacteriota</taxon>
        <taxon>Thermodesulfobacteria</taxon>
        <taxon>Thermodesulfobacteriales</taxon>
        <taxon>Thermodesulfobacteriaceae</taxon>
        <taxon>Thermosulfurimonas</taxon>
    </lineage>
</organism>
<dbReference type="EMBL" id="CP042909">
    <property type="protein sequence ID" value="QJA06557.1"/>
    <property type="molecule type" value="Genomic_DNA"/>
</dbReference>
<protein>
    <recommendedName>
        <fullName evidence="3">Flagellin</fullName>
    </recommendedName>
</protein>
<dbReference type="InterPro" id="IPR001029">
    <property type="entry name" value="Flagellin_N"/>
</dbReference>
<keyword evidence="7" id="KW-1185">Reference proteome</keyword>
<comment type="subcellular location">
    <subcellularLocation>
        <location evidence="3">Secreted</location>
    </subcellularLocation>
    <subcellularLocation>
        <location evidence="3">Bacterial flagellum</location>
    </subcellularLocation>
</comment>
<accession>A0A6H1WTM0</accession>
<sequence>MRLSLRTLYGGLLSDLEKLTDSLYRYQTQIATGKKYQLPSEAPIELNYALGYRRALADIDRYRESIRETRSFLKTTEGALEGFKKLLERAKTLAIQGANDIQNPSTRQAIARELEGLLEEALALANTQHGDRYVFAGNRPTGYAEGEKPFMLEKETLPDGQVVERVVYHGGQENLYTGYAEGARILEARNGEEALMASDLFGALIALKNTLAHNNVADPAKEVEDIQTQIGRLDRVLNHILEERSDLGARLNHLDLKDQLYQDLHTTLIGNLGEVEEVDYLEAVTRLSARRTAYEAALKAATQTMGLSLVNFL</sequence>
<dbReference type="PANTHER" id="PTHR42792">
    <property type="entry name" value="FLAGELLIN"/>
    <property type="match status" value="1"/>
</dbReference>
<evidence type="ECO:0000256" key="3">
    <source>
        <dbReference type="RuleBase" id="RU362073"/>
    </source>
</evidence>
<evidence type="ECO:0000256" key="1">
    <source>
        <dbReference type="ARBA" id="ARBA00005709"/>
    </source>
</evidence>
<evidence type="ECO:0000313" key="6">
    <source>
        <dbReference type="EMBL" id="QJA06557.1"/>
    </source>
</evidence>
<dbReference type="GO" id="GO:0009288">
    <property type="term" value="C:bacterial-type flagellum"/>
    <property type="evidence" value="ECO:0007669"/>
    <property type="project" value="UniProtKB-SubCell"/>
</dbReference>
<dbReference type="KEGG" id="tmai:FVE67_07005"/>
<dbReference type="GO" id="GO:0005198">
    <property type="term" value="F:structural molecule activity"/>
    <property type="evidence" value="ECO:0007669"/>
    <property type="project" value="UniProtKB-UniRule"/>
</dbReference>
<evidence type="ECO:0000259" key="4">
    <source>
        <dbReference type="Pfam" id="PF00669"/>
    </source>
</evidence>
<dbReference type="PANTHER" id="PTHR42792:SF1">
    <property type="entry name" value="FLAGELLAR HOOK-ASSOCIATED PROTEIN 3"/>
    <property type="match status" value="1"/>
</dbReference>
<gene>
    <name evidence="6" type="ORF">FVE67_07005</name>
</gene>
<dbReference type="GO" id="GO:0005576">
    <property type="term" value="C:extracellular region"/>
    <property type="evidence" value="ECO:0007669"/>
    <property type="project" value="UniProtKB-SubCell"/>
</dbReference>
<evidence type="ECO:0000313" key="7">
    <source>
        <dbReference type="Proteomes" id="UP000501253"/>
    </source>
</evidence>
<reference evidence="6 7" key="1">
    <citation type="submission" date="2019-08" db="EMBL/GenBank/DDBJ databases">
        <title>Complete genome sequence of Thermosulfurimonas marina SU872T, an anaerobic thermophilic chemolithoautotrophic bacterium isolated from a shallow marine hydrothermal vent.</title>
        <authorList>
            <person name="Allioux M."/>
            <person name="Jebbar M."/>
            <person name="Slobodkina G."/>
            <person name="Slobodkin A."/>
            <person name="Moalic Y."/>
            <person name="Frolova A."/>
            <person name="Shao Z."/>
            <person name="Alain K."/>
        </authorList>
    </citation>
    <scope>NUCLEOTIDE SEQUENCE [LARGE SCALE GENOMIC DNA]</scope>
    <source>
        <strain evidence="6 7">SU872</strain>
    </source>
</reference>
<dbReference type="AlphaFoldDB" id="A0A6H1WTM0"/>
<comment type="similarity">
    <text evidence="1 3">Belongs to the bacterial flagellin family.</text>
</comment>
<keyword evidence="3" id="KW-0964">Secreted</keyword>
<comment type="function">
    <text evidence="3">Flagellin is the subunit protein which polymerizes to form the filaments of bacterial flagella.</text>
</comment>
<dbReference type="Gene3D" id="1.20.1330.10">
    <property type="entry name" value="f41 fragment of flagellin, N-terminal domain"/>
    <property type="match status" value="1"/>
</dbReference>
<proteinExistence type="inferred from homology"/>
<feature type="domain" description="Flagellin N-terminal" evidence="4">
    <location>
        <begin position="15"/>
        <end position="138"/>
    </location>
</feature>
<dbReference type="Pfam" id="PF00669">
    <property type="entry name" value="Flagellin_N"/>
    <property type="match status" value="1"/>
</dbReference>
<dbReference type="Proteomes" id="UP000501253">
    <property type="component" value="Chromosome"/>
</dbReference>
<dbReference type="SUPFAM" id="SSF64518">
    <property type="entry name" value="Phase 1 flagellin"/>
    <property type="match status" value="1"/>
</dbReference>
<dbReference type="RefSeq" id="WP_168719909.1">
    <property type="nucleotide sequence ID" value="NZ_CP042909.1"/>
</dbReference>
<dbReference type="Pfam" id="PF00700">
    <property type="entry name" value="Flagellin_C"/>
    <property type="match status" value="1"/>
</dbReference>
<dbReference type="InterPro" id="IPR001492">
    <property type="entry name" value="Flagellin"/>
</dbReference>